<keyword evidence="4" id="KW-0808">Transferase</keyword>
<feature type="domain" description="Glycosyl transferase family 1" evidence="1">
    <location>
        <begin position="191"/>
        <end position="345"/>
    </location>
</feature>
<proteinExistence type="predicted"/>
<keyword evidence="6" id="KW-1185">Reference proteome</keyword>
<dbReference type="SUPFAM" id="SSF53756">
    <property type="entry name" value="UDP-Glycosyltransferase/glycogen phosphorylase"/>
    <property type="match status" value="1"/>
</dbReference>
<dbReference type="Proteomes" id="UP000434052">
    <property type="component" value="Unassembled WGS sequence"/>
</dbReference>
<dbReference type="OrthoDB" id="9790710at2"/>
<dbReference type="InterPro" id="IPR001296">
    <property type="entry name" value="Glyco_trans_1"/>
</dbReference>
<feature type="domain" description="Glycosyltransferase subfamily 4-like N-terminal" evidence="2">
    <location>
        <begin position="16"/>
        <end position="173"/>
    </location>
</feature>
<name>A0A6P1ZLA4_9BACT</name>
<dbReference type="Proteomes" id="UP000503251">
    <property type="component" value="Chromosome"/>
</dbReference>
<dbReference type="GO" id="GO:0016757">
    <property type="term" value="F:glycosyltransferase activity"/>
    <property type="evidence" value="ECO:0007669"/>
    <property type="project" value="InterPro"/>
</dbReference>
<dbReference type="Pfam" id="PF00534">
    <property type="entry name" value="Glycos_transf_1"/>
    <property type="match status" value="1"/>
</dbReference>
<accession>A0A6P1ZLA4</accession>
<dbReference type="PANTHER" id="PTHR12526">
    <property type="entry name" value="GLYCOSYLTRANSFERASE"/>
    <property type="match status" value="1"/>
</dbReference>
<dbReference type="Gene3D" id="3.40.50.2000">
    <property type="entry name" value="Glycogen Phosphorylase B"/>
    <property type="match status" value="2"/>
</dbReference>
<dbReference type="CDD" id="cd03795">
    <property type="entry name" value="GT4_WfcD-like"/>
    <property type="match status" value="1"/>
</dbReference>
<dbReference type="InterPro" id="IPR028098">
    <property type="entry name" value="Glyco_trans_4-like_N"/>
</dbReference>
<dbReference type="PANTHER" id="PTHR12526:SF627">
    <property type="entry name" value="D-RHAMNOSYLTRANSFERASE WBPZ"/>
    <property type="match status" value="1"/>
</dbReference>
<reference evidence="3 6" key="2">
    <citation type="submission" date="2019-04" db="EMBL/GenBank/DDBJ databases">
        <title>Isolation and culture of sulfate reducing bacteria from the cold seep of the South China Sea.</title>
        <authorList>
            <person name="Sun C."/>
            <person name="Liu R."/>
        </authorList>
    </citation>
    <scope>NUCLEOTIDE SEQUENCE [LARGE SCALE GENOMIC DNA]</scope>
    <source>
        <strain evidence="3 6">CS1</strain>
    </source>
</reference>
<evidence type="ECO:0000313" key="5">
    <source>
        <dbReference type="Proteomes" id="UP000434052"/>
    </source>
</evidence>
<protein>
    <submittedName>
        <fullName evidence="4">Glycosyl transferase family 1</fullName>
    </submittedName>
    <submittedName>
        <fullName evidence="3">Glycosyltransferase</fullName>
    </submittedName>
</protein>
<evidence type="ECO:0000259" key="1">
    <source>
        <dbReference type="Pfam" id="PF00534"/>
    </source>
</evidence>
<gene>
    <name evidence="4" type="ORF">DQK91_05455</name>
    <name evidence="3" type="ORF">E8L03_12985</name>
</gene>
<dbReference type="AlphaFoldDB" id="A0A6P1ZLA4"/>
<evidence type="ECO:0000313" key="6">
    <source>
        <dbReference type="Proteomes" id="UP000503251"/>
    </source>
</evidence>
<dbReference type="RefSeq" id="WP_144234420.1">
    <property type="nucleotide sequence ID" value="NZ_CP039543.1"/>
</dbReference>
<evidence type="ECO:0000313" key="3">
    <source>
        <dbReference type="EMBL" id="QJT09795.1"/>
    </source>
</evidence>
<evidence type="ECO:0000259" key="2">
    <source>
        <dbReference type="Pfam" id="PF13439"/>
    </source>
</evidence>
<organism evidence="4 5">
    <name type="scientific">Oceanidesulfovibrio marinus</name>
    <dbReference type="NCBI Taxonomy" id="370038"/>
    <lineage>
        <taxon>Bacteria</taxon>
        <taxon>Pseudomonadati</taxon>
        <taxon>Thermodesulfobacteriota</taxon>
        <taxon>Desulfovibrionia</taxon>
        <taxon>Desulfovibrionales</taxon>
        <taxon>Desulfovibrionaceae</taxon>
        <taxon>Oceanidesulfovibrio</taxon>
    </lineage>
</organism>
<dbReference type="Pfam" id="PF13439">
    <property type="entry name" value="Glyco_transf_4"/>
    <property type="match status" value="1"/>
</dbReference>
<evidence type="ECO:0000313" key="4">
    <source>
        <dbReference type="EMBL" id="TVM36090.1"/>
    </source>
</evidence>
<reference evidence="4 5" key="1">
    <citation type="submission" date="2018-06" db="EMBL/GenBank/DDBJ databases">
        <title>Complete genome of Desulfovibrio marinus P48SEP.</title>
        <authorList>
            <person name="Crispim J.S."/>
            <person name="Vidigal P.M.P."/>
            <person name="Silva L.C.F."/>
            <person name="Araujo L.C."/>
            <person name="Laguardia C.N."/>
            <person name="Dias R.S."/>
            <person name="Sousa M.P."/>
            <person name="Paula S.O."/>
            <person name="Silva C."/>
        </authorList>
    </citation>
    <scope>NUCLEOTIDE SEQUENCE [LARGE SCALE GENOMIC DNA]</scope>
    <source>
        <strain evidence="4 5">P48SEP</strain>
    </source>
</reference>
<sequence>MRILHFYKSAYPDSTGGIETAIHQIAKGVAAYGVRSDVLALSRDQNRIINFDEYDLHLLKADLEIASTRFSLRSLQQFMELSKSADVIHYHFPWPFMDLVHFISRTRKPSIVTYHSDIVRQKKLLLLYSPLMMKFLGRVDRIVSTSPNYSATSNILQRFQEKVVNIPIGIDRDSYPVPSEEGVQRWKDKFGSRFFLFVGVLRYYKGLHILLEAAKNTDFPIVIVGSGPIEQELKGLADRLGLRNIHFLGWVNDEDKVALMNACYAVVFPSHLRSEAFGISLLEGAMFGKPLLSSEIGSGMSYINIHGETGIVVPPSDPGALREAMLQLWDNPDLAAEMGSHAQQRYSTLFTADIMASNYVDLYNEVAS</sequence>
<dbReference type="EMBL" id="QMIF01000002">
    <property type="protein sequence ID" value="TVM36090.1"/>
    <property type="molecule type" value="Genomic_DNA"/>
</dbReference>
<dbReference type="EMBL" id="CP039543">
    <property type="protein sequence ID" value="QJT09795.1"/>
    <property type="molecule type" value="Genomic_DNA"/>
</dbReference>